<dbReference type="InterPro" id="IPR051331">
    <property type="entry name" value="Chorismate_mutase-related"/>
</dbReference>
<sequence>MDLDVTRQKIDAIDADLVALLEERMQLVNDVVAYKKTVGKPILDTSREHAVLQKVADRVQEKAFEDTIVNTFSDIMKRSRDYQATQID</sequence>
<dbReference type="PANTHER" id="PTHR38041:SF1">
    <property type="entry name" value="CHORISMATE MUTASE"/>
    <property type="match status" value="1"/>
</dbReference>
<dbReference type="GO" id="GO:0009697">
    <property type="term" value="P:salicylic acid biosynthetic process"/>
    <property type="evidence" value="ECO:0007669"/>
    <property type="project" value="TreeGrafter"/>
</dbReference>
<protein>
    <submittedName>
        <fullName evidence="3">Chorismate mutase</fullName>
        <ecNumber evidence="3">5.4.99.5</ecNumber>
    </submittedName>
</protein>
<evidence type="ECO:0000256" key="1">
    <source>
        <dbReference type="ARBA" id="ARBA00023235"/>
    </source>
</evidence>
<dbReference type="InterPro" id="IPR002701">
    <property type="entry name" value="CM_II_prokaryot"/>
</dbReference>
<evidence type="ECO:0000313" key="4">
    <source>
        <dbReference type="EMBL" id="WBB07249.1"/>
    </source>
</evidence>
<evidence type="ECO:0000259" key="2">
    <source>
        <dbReference type="PROSITE" id="PS51168"/>
    </source>
</evidence>
<keyword evidence="1 3" id="KW-0413">Isomerase</keyword>
<dbReference type="InterPro" id="IPR036263">
    <property type="entry name" value="Chorismate_II_sf"/>
</dbReference>
<evidence type="ECO:0000313" key="3">
    <source>
        <dbReference type="EMBL" id="MST52991.1"/>
    </source>
</evidence>
<dbReference type="SUPFAM" id="SSF48600">
    <property type="entry name" value="Chorismate mutase II"/>
    <property type="match status" value="1"/>
</dbReference>
<dbReference type="InterPro" id="IPR011279">
    <property type="entry name" value="Chorismate_mutase_GmP"/>
</dbReference>
<dbReference type="Pfam" id="PF01817">
    <property type="entry name" value="CM_2"/>
    <property type="match status" value="1"/>
</dbReference>
<dbReference type="AlphaFoldDB" id="A0A6N7X075"/>
<accession>A0A6N7X075</accession>
<dbReference type="GO" id="GO:0046417">
    <property type="term" value="P:chorismate metabolic process"/>
    <property type="evidence" value="ECO:0007669"/>
    <property type="project" value="InterPro"/>
</dbReference>
<dbReference type="GeneID" id="99637046"/>
<dbReference type="NCBIfam" id="TIGR01805">
    <property type="entry name" value="CM_mono_grmpos"/>
    <property type="match status" value="1"/>
</dbReference>
<reference evidence="3 5" key="1">
    <citation type="submission" date="2019-08" db="EMBL/GenBank/DDBJ databases">
        <title>In-depth cultivation of the pig gut microbiome towards novel bacterial diversity and tailored functional studies.</title>
        <authorList>
            <person name="Wylensek D."/>
            <person name="Hitch T.C.A."/>
            <person name="Clavel T."/>
        </authorList>
    </citation>
    <scope>NUCLEOTIDE SEQUENCE [LARGE SCALE GENOMIC DNA]</scope>
    <source>
        <strain evidence="3 5">BL-178-WT-3A</strain>
    </source>
</reference>
<dbReference type="RefSeq" id="WP_167829248.1">
    <property type="nucleotide sequence ID" value="NZ_BRXN01000015.1"/>
</dbReference>
<dbReference type="Proteomes" id="UP000471052">
    <property type="component" value="Unassembled WGS sequence"/>
</dbReference>
<organism evidence="3 5">
    <name type="scientific">Streptococcus alactolyticus</name>
    <dbReference type="NCBI Taxonomy" id="29389"/>
    <lineage>
        <taxon>Bacteria</taxon>
        <taxon>Bacillati</taxon>
        <taxon>Bacillota</taxon>
        <taxon>Bacilli</taxon>
        <taxon>Lactobacillales</taxon>
        <taxon>Streptococcaceae</taxon>
        <taxon>Streptococcus</taxon>
    </lineage>
</organism>
<dbReference type="Proteomes" id="UP001212085">
    <property type="component" value="Chromosome"/>
</dbReference>
<evidence type="ECO:0000313" key="5">
    <source>
        <dbReference type="Proteomes" id="UP000471052"/>
    </source>
</evidence>
<dbReference type="GO" id="GO:0004106">
    <property type="term" value="F:chorismate mutase activity"/>
    <property type="evidence" value="ECO:0007669"/>
    <property type="project" value="UniProtKB-EC"/>
</dbReference>
<evidence type="ECO:0000313" key="6">
    <source>
        <dbReference type="Proteomes" id="UP001212085"/>
    </source>
</evidence>
<gene>
    <name evidence="3" type="ORF">FYJ82_00745</name>
    <name evidence="4" type="ORF">O6R09_06270</name>
</gene>
<dbReference type="InterPro" id="IPR036979">
    <property type="entry name" value="CM_dom_sf"/>
</dbReference>
<dbReference type="PROSITE" id="PS51168">
    <property type="entry name" value="CHORISMATE_MUT_2"/>
    <property type="match status" value="1"/>
</dbReference>
<name>A0A6N7X075_STRAY</name>
<reference evidence="4 6" key="2">
    <citation type="submission" date="2022-12" db="EMBL/GenBank/DDBJ databases">
        <title>Streptococcus alactolyticus LGM, complete genome.</title>
        <authorList>
            <person name="Liu Z."/>
            <person name="Mu C."/>
            <person name="Zhu W."/>
        </authorList>
    </citation>
    <scope>NUCLEOTIDE SEQUENCE [LARGE SCALE GENOMIC DNA]</scope>
    <source>
        <strain evidence="4 6">LGM</strain>
    </source>
</reference>
<dbReference type="PANTHER" id="PTHR38041">
    <property type="entry name" value="CHORISMATE MUTASE"/>
    <property type="match status" value="1"/>
</dbReference>
<dbReference type="EMBL" id="CP114883">
    <property type="protein sequence ID" value="WBB07249.1"/>
    <property type="molecule type" value="Genomic_DNA"/>
</dbReference>
<dbReference type="EMBL" id="VUNP01000002">
    <property type="protein sequence ID" value="MST52991.1"/>
    <property type="molecule type" value="Genomic_DNA"/>
</dbReference>
<dbReference type="Gene3D" id="1.20.59.10">
    <property type="entry name" value="Chorismate mutase"/>
    <property type="match status" value="1"/>
</dbReference>
<dbReference type="SMART" id="SM00830">
    <property type="entry name" value="CM_2"/>
    <property type="match status" value="1"/>
</dbReference>
<dbReference type="EC" id="5.4.99.5" evidence="3"/>
<keyword evidence="6" id="KW-1185">Reference proteome</keyword>
<feature type="domain" description="Chorismate mutase" evidence="2">
    <location>
        <begin position="1"/>
        <end position="87"/>
    </location>
</feature>
<proteinExistence type="predicted"/>